<dbReference type="PANTHER" id="PTHR47567">
    <property type="entry name" value="MITOCHONDRIAL SUBSTRATE/SOLUTE CARRIER"/>
    <property type="match status" value="1"/>
</dbReference>
<organism evidence="4">
    <name type="scientific">seawater metagenome</name>
    <dbReference type="NCBI Taxonomy" id="1561972"/>
    <lineage>
        <taxon>unclassified sequences</taxon>
        <taxon>metagenomes</taxon>
        <taxon>ecological metagenomes</taxon>
    </lineage>
</organism>
<evidence type="ECO:0000256" key="3">
    <source>
        <dbReference type="ARBA" id="ARBA00023136"/>
    </source>
</evidence>
<sequence length="281" mass="31056">MDTNEKILRKSFDKAVNSGISGASAMAIQVTSLMWLRTTMNYQYRYGTTTTNALKSLYKEGGILRFYRGYLPALLQAPISRFGDTAANMGMNTYLNSNPNTKDLPIAAKTLMASMTAGIWRIFLMPIDTTKTIMQVEGKNGLGMLGSKIKKGGPGVLYHGALGAYSATVVGHFPWFYTYNILDDSLPKYDTTIMKFIRNGGIGFTASVVSDCSSNSLRVIKTTKQTFDTPISYKDTVNHIIKNDGIKGLFGRGLKTRIITNGIQGCMFTVLWKYFQEASKK</sequence>
<evidence type="ECO:0000256" key="2">
    <source>
        <dbReference type="ARBA" id="ARBA00022692"/>
    </source>
</evidence>
<protein>
    <submittedName>
        <fullName evidence="4">Mitochondrial carrier protein</fullName>
    </submittedName>
</protein>
<dbReference type="PANTHER" id="PTHR47567:SF1">
    <property type="entry name" value="NAD-DEPENDENT EPIMERASE_DEHYDRATASE DOMAIN-CONTAINING PROTEIN"/>
    <property type="match status" value="1"/>
</dbReference>
<dbReference type="InterPro" id="IPR018108">
    <property type="entry name" value="MCP_transmembrane"/>
</dbReference>
<comment type="subcellular location">
    <subcellularLocation>
        <location evidence="1">Membrane</location>
        <topology evidence="1">Multi-pass membrane protein</topology>
    </subcellularLocation>
</comment>
<dbReference type="EMBL" id="CABVLZ010000002">
    <property type="protein sequence ID" value="VVU94848.1"/>
    <property type="molecule type" value="Genomic_DNA"/>
</dbReference>
<evidence type="ECO:0000256" key="1">
    <source>
        <dbReference type="ARBA" id="ARBA00004141"/>
    </source>
</evidence>
<dbReference type="SUPFAM" id="SSF103506">
    <property type="entry name" value="Mitochondrial carrier"/>
    <property type="match status" value="1"/>
</dbReference>
<dbReference type="GO" id="GO:0016020">
    <property type="term" value="C:membrane"/>
    <property type="evidence" value="ECO:0007669"/>
    <property type="project" value="UniProtKB-SubCell"/>
</dbReference>
<evidence type="ECO:0000313" key="4">
    <source>
        <dbReference type="EMBL" id="VVU94848.1"/>
    </source>
</evidence>
<dbReference type="AlphaFoldDB" id="A0A5E8CHG8"/>
<proteinExistence type="predicted"/>
<name>A0A5E8CHG8_9ZZZZ</name>
<keyword evidence="2" id="KW-0812">Transmembrane</keyword>
<dbReference type="Gene3D" id="1.50.40.10">
    <property type="entry name" value="Mitochondrial carrier domain"/>
    <property type="match status" value="1"/>
</dbReference>
<dbReference type="Pfam" id="PF00153">
    <property type="entry name" value="Mito_carr"/>
    <property type="match status" value="3"/>
</dbReference>
<gene>
    <name evidence="4" type="ORF">CPAV1605_573</name>
</gene>
<keyword evidence="3" id="KW-0472">Membrane</keyword>
<accession>A0A5E8CHG8</accession>
<reference evidence="4" key="1">
    <citation type="submission" date="2019-09" db="EMBL/GenBank/DDBJ databases">
        <authorList>
            <person name="Needham M D."/>
        </authorList>
    </citation>
    <scope>NUCLEOTIDE SEQUENCE</scope>
</reference>
<dbReference type="InterPro" id="IPR023395">
    <property type="entry name" value="MCP_dom_sf"/>
</dbReference>